<dbReference type="PANTHER" id="PTHR30329:SF21">
    <property type="entry name" value="LIPOPROTEIN YIAD-RELATED"/>
    <property type="match status" value="1"/>
</dbReference>
<dbReference type="Gene3D" id="3.40.1520.20">
    <property type="match status" value="1"/>
</dbReference>
<sequence length="744" mass="79098">MRTVIGILILVLGYLFLGFVGTGKILTHWNFGKDTKEIETFVAQSAAETIPDTSLIETTVSGRDITATGLAENQVQKDAILSALNDVTGRRVVNDNIALMDVASPYVFRAEKSDDGNIAYSGNTPRNDTFNGSISSETLSLASGMPDEQWPSVVQKSYAALNPLSNATLDISDREITLTGLAKNLEDRTSVVEQFNDLPEGYAANINIDVTPTRPYVFDGQKTTDGISFQGLVPSADAIDTFTNLVGSDAQLKPAFGMPDENWPALVGKGADALAQLTIGEMKVVDRNLSITGEAANPTVALDIQTALNDLPEGYTANADLTVKPLDEYTFRGEKKGDQVDFAGFIPDETARESLAEFIGDQADNLQLAAGMPDENWPAFVGAGVGALNGLTDGELNIVDRKLTLTGTVENPSVADSVATQIGKVPQGYDVELHLTALDDGQPAIISFDLGANGAGTISGKAPNGLSDDEVAGALGLANISGGVTNSRLTGEDQIKDRLTAIGRWVPTFETANATVGTDFTNLSAVLRPGQACRLEETKSEMTTAFGENAQISLQVSEQEPENGTERVNAQTGKTEIYQDCFWLVKPEEPKPVEQEPQPAIAEPEISQPEPETETTVLPTLASCEQRTADLLQGAKINFVTAKADLDPSSLELIDQLAEILRGCVDQGIGLEVGGHTDSRGSAEYNAQLSLERASAVVAALVERGVNASAMVAKGYGESDPIASNETEEGQATNRRTTFTWNQN</sequence>
<accession>A0A2G5K1I2</accession>
<dbReference type="Pfam" id="PF00691">
    <property type="entry name" value="OmpA"/>
    <property type="match status" value="1"/>
</dbReference>
<dbReference type="AlphaFoldDB" id="A0A2G5K1I2"/>
<feature type="compositionally biased region" description="Low complexity" evidence="5">
    <location>
        <begin position="595"/>
        <end position="614"/>
    </location>
</feature>
<dbReference type="InterPro" id="IPR006665">
    <property type="entry name" value="OmpA-like"/>
</dbReference>
<evidence type="ECO:0000256" key="4">
    <source>
        <dbReference type="PROSITE-ProRule" id="PRU00473"/>
    </source>
</evidence>
<evidence type="ECO:0000313" key="7">
    <source>
        <dbReference type="EMBL" id="PIB22872.1"/>
    </source>
</evidence>
<dbReference type="EMBL" id="MDGM01000015">
    <property type="protein sequence ID" value="PIB22872.1"/>
    <property type="molecule type" value="Genomic_DNA"/>
</dbReference>
<evidence type="ECO:0000256" key="3">
    <source>
        <dbReference type="ARBA" id="ARBA00023237"/>
    </source>
</evidence>
<dbReference type="PRINTS" id="PR01021">
    <property type="entry name" value="OMPADOMAIN"/>
</dbReference>
<organism evidence="7 8">
    <name type="scientific">Paramylibacter kogurei</name>
    <dbReference type="NCBI Taxonomy" id="1889778"/>
    <lineage>
        <taxon>Bacteria</taxon>
        <taxon>Pseudomonadati</taxon>
        <taxon>Pseudomonadota</taxon>
        <taxon>Alphaproteobacteria</taxon>
        <taxon>Rhodobacterales</taxon>
        <taxon>Paracoccaceae</taxon>
        <taxon>Paramylibacter</taxon>
    </lineage>
</organism>
<reference evidence="7 8" key="1">
    <citation type="submission" date="2016-08" db="EMBL/GenBank/DDBJ databases">
        <title>Draft genome of Amylibacter sp. strain 4G11.</title>
        <authorList>
            <person name="Wong S.-K."/>
            <person name="Hamasaki K."/>
            <person name="Yoshizawa S."/>
        </authorList>
    </citation>
    <scope>NUCLEOTIDE SEQUENCE [LARGE SCALE GENOMIC DNA]</scope>
    <source>
        <strain evidence="7 8">4G11</strain>
    </source>
</reference>
<evidence type="ECO:0000256" key="5">
    <source>
        <dbReference type="SAM" id="MobiDB-lite"/>
    </source>
</evidence>
<dbReference type="Gene3D" id="3.30.1330.60">
    <property type="entry name" value="OmpA-like domain"/>
    <property type="match status" value="1"/>
</dbReference>
<evidence type="ECO:0000259" key="6">
    <source>
        <dbReference type="PROSITE" id="PS51123"/>
    </source>
</evidence>
<proteinExistence type="predicted"/>
<gene>
    <name evidence="7" type="ORF">BFP76_10120</name>
</gene>
<feature type="region of interest" description="Disordered" evidence="5">
    <location>
        <begin position="590"/>
        <end position="614"/>
    </location>
</feature>
<dbReference type="InterPro" id="IPR006664">
    <property type="entry name" value="OMP_bac"/>
</dbReference>
<evidence type="ECO:0000256" key="2">
    <source>
        <dbReference type="ARBA" id="ARBA00023136"/>
    </source>
</evidence>
<evidence type="ECO:0000313" key="8">
    <source>
        <dbReference type="Proteomes" id="UP000231516"/>
    </source>
</evidence>
<dbReference type="CDD" id="cd07185">
    <property type="entry name" value="OmpA_C-like"/>
    <property type="match status" value="1"/>
</dbReference>
<keyword evidence="3" id="KW-0998">Cell outer membrane</keyword>
<feature type="compositionally biased region" description="Polar residues" evidence="5">
    <location>
        <begin position="722"/>
        <end position="744"/>
    </location>
</feature>
<dbReference type="PANTHER" id="PTHR30329">
    <property type="entry name" value="STATOR ELEMENT OF FLAGELLAR MOTOR COMPLEX"/>
    <property type="match status" value="1"/>
</dbReference>
<dbReference type="InterPro" id="IPR036737">
    <property type="entry name" value="OmpA-like_sf"/>
</dbReference>
<dbReference type="Proteomes" id="UP000231516">
    <property type="component" value="Unassembled WGS sequence"/>
</dbReference>
<dbReference type="InterPro" id="IPR050330">
    <property type="entry name" value="Bact_OuterMem_StrucFunc"/>
</dbReference>
<keyword evidence="2 4" id="KW-0472">Membrane</keyword>
<name>A0A2G5K1I2_9RHOB</name>
<keyword evidence="8" id="KW-1185">Reference proteome</keyword>
<evidence type="ECO:0000256" key="1">
    <source>
        <dbReference type="ARBA" id="ARBA00004442"/>
    </source>
</evidence>
<feature type="region of interest" description="Disordered" evidence="5">
    <location>
        <begin position="717"/>
        <end position="744"/>
    </location>
</feature>
<dbReference type="GO" id="GO:0009279">
    <property type="term" value="C:cell outer membrane"/>
    <property type="evidence" value="ECO:0007669"/>
    <property type="project" value="UniProtKB-SubCell"/>
</dbReference>
<protein>
    <recommendedName>
        <fullName evidence="6">OmpA-like domain-containing protein</fullName>
    </recommendedName>
</protein>
<comment type="subcellular location">
    <subcellularLocation>
        <location evidence="1">Cell outer membrane</location>
    </subcellularLocation>
</comment>
<comment type="caution">
    <text evidence="7">The sequence shown here is derived from an EMBL/GenBank/DDBJ whole genome shotgun (WGS) entry which is preliminary data.</text>
</comment>
<dbReference type="OrthoDB" id="5525824at2"/>
<dbReference type="SUPFAM" id="SSF103088">
    <property type="entry name" value="OmpA-like"/>
    <property type="match status" value="1"/>
</dbReference>
<feature type="domain" description="OmpA-like" evidence="6">
    <location>
        <begin position="626"/>
        <end position="744"/>
    </location>
</feature>
<dbReference type="PROSITE" id="PS51123">
    <property type="entry name" value="OMPA_2"/>
    <property type="match status" value="1"/>
</dbReference>